<evidence type="ECO:0000256" key="1">
    <source>
        <dbReference type="ARBA" id="ARBA00004141"/>
    </source>
</evidence>
<dbReference type="Gene3D" id="1.20.1250.20">
    <property type="entry name" value="MFS general substrate transporter like domains"/>
    <property type="match status" value="1"/>
</dbReference>
<proteinExistence type="inferred from homology"/>
<feature type="transmembrane region" description="Helical" evidence="4">
    <location>
        <begin position="85"/>
        <end position="103"/>
    </location>
</feature>
<feature type="transmembrane region" description="Helical" evidence="4">
    <location>
        <begin position="286"/>
        <end position="305"/>
    </location>
</feature>
<comment type="subcellular location">
    <subcellularLocation>
        <location evidence="1">Membrane</location>
        <topology evidence="1">Multi-pass membrane protein</topology>
    </subcellularLocation>
</comment>
<dbReference type="InterPro" id="IPR020846">
    <property type="entry name" value="MFS_dom"/>
</dbReference>
<keyword evidence="7" id="KW-1185">Reference proteome</keyword>
<dbReference type="SUPFAM" id="SSF103473">
    <property type="entry name" value="MFS general substrate transporter"/>
    <property type="match status" value="1"/>
</dbReference>
<evidence type="ECO:0000313" key="6">
    <source>
        <dbReference type="EMBL" id="OIW35691.1"/>
    </source>
</evidence>
<dbReference type="OrthoDB" id="6499973at2759"/>
<sequence length="436" mass="46078">MRSTGAGQKAKNVRAGLAVMGASLAFFCTVGFLNAFGVFQQYYKANMLRTQSDSDISWIGSVTIFFLYALAPLSGGLVDRIGPTWLLVGGSLGQLVAVFLASLCTKYFQLFLAQAVLLGLSMAFITWPPIGVVSRALPNHRGLALGIVIGGSSLGGVIWPIMLERLLDHSSLGFGWVMRIVAFTMLPLLGIACVTILEAPRSLSPSDPSEPSESSDTAVEEGVTSSNDNADATIPEKPQQSEIWMLLKNKVFIFLAAGLAIAYIGVFIPFFYISSYATEKGVSQEVSFYLISALNGASLLGRVLAGHLADRWGHYNMMIMAMLASTVISFSWTAASSLAGVAVIAVVYGFTSGAILSLQGACATKIASRQMQGTSMGMLMGTLAVTTVIGTPVGGAILTRYGYLSLSMFTGASLLIGSILVVVARVILDERLLSSV</sequence>
<keyword evidence="4" id="KW-1133">Transmembrane helix</keyword>
<evidence type="ECO:0000256" key="3">
    <source>
        <dbReference type="SAM" id="MobiDB-lite"/>
    </source>
</evidence>
<feature type="transmembrane region" description="Helical" evidence="4">
    <location>
        <begin position="338"/>
        <end position="358"/>
    </location>
</feature>
<feature type="transmembrane region" description="Helical" evidence="4">
    <location>
        <begin position="109"/>
        <end position="130"/>
    </location>
</feature>
<feature type="domain" description="Major facilitator superfamily (MFS) profile" evidence="5">
    <location>
        <begin position="14"/>
        <end position="429"/>
    </location>
</feature>
<dbReference type="Proteomes" id="UP000182658">
    <property type="component" value="Unassembled WGS sequence"/>
</dbReference>
<reference evidence="6 7" key="1">
    <citation type="submission" date="2016-10" db="EMBL/GenBank/DDBJ databases">
        <title>Draft genome sequence of Coniochaeta ligniaria NRRL30616, a lignocellulolytic fungus for bioabatement of inhibitors in plant biomass hydrolysates.</title>
        <authorList>
            <consortium name="DOE Joint Genome Institute"/>
            <person name="Jimenez D.J."/>
            <person name="Hector R.E."/>
            <person name="Riley R."/>
            <person name="Sun H."/>
            <person name="Grigoriev I.V."/>
            <person name="Van Elsas J.D."/>
            <person name="Nichols N.N."/>
        </authorList>
    </citation>
    <scope>NUCLEOTIDE SEQUENCE [LARGE SCALE GENOMIC DNA]</scope>
    <source>
        <strain evidence="6 7">NRRL 30616</strain>
    </source>
</reference>
<dbReference type="InterPro" id="IPR050327">
    <property type="entry name" value="Proton-linked_MCT"/>
</dbReference>
<evidence type="ECO:0000256" key="4">
    <source>
        <dbReference type="SAM" id="Phobius"/>
    </source>
</evidence>
<dbReference type="AlphaFoldDB" id="A0A1J7J8K8"/>
<feature type="transmembrane region" description="Helical" evidence="4">
    <location>
        <begin position="142"/>
        <end position="162"/>
    </location>
</feature>
<feature type="compositionally biased region" description="Low complexity" evidence="3">
    <location>
        <begin position="204"/>
        <end position="216"/>
    </location>
</feature>
<feature type="transmembrane region" description="Helical" evidence="4">
    <location>
        <begin position="312"/>
        <end position="332"/>
    </location>
</feature>
<feature type="transmembrane region" description="Helical" evidence="4">
    <location>
        <begin position="174"/>
        <end position="197"/>
    </location>
</feature>
<name>A0A1J7J8K8_9PEZI</name>
<evidence type="ECO:0000259" key="5">
    <source>
        <dbReference type="PROSITE" id="PS50850"/>
    </source>
</evidence>
<dbReference type="EMBL" id="KV875093">
    <property type="protein sequence ID" value="OIW35691.1"/>
    <property type="molecule type" value="Genomic_DNA"/>
</dbReference>
<dbReference type="PROSITE" id="PS50850">
    <property type="entry name" value="MFS"/>
    <property type="match status" value="1"/>
</dbReference>
<dbReference type="PANTHER" id="PTHR11360:SF250">
    <property type="entry name" value="MFS-TYPE TRANSPORTER AFUA_1G00970"/>
    <property type="match status" value="1"/>
</dbReference>
<dbReference type="InterPro" id="IPR036259">
    <property type="entry name" value="MFS_trans_sf"/>
</dbReference>
<dbReference type="InterPro" id="IPR011701">
    <property type="entry name" value="MFS"/>
</dbReference>
<dbReference type="GO" id="GO:0016020">
    <property type="term" value="C:membrane"/>
    <property type="evidence" value="ECO:0007669"/>
    <property type="project" value="UniProtKB-SubCell"/>
</dbReference>
<organism evidence="6 7">
    <name type="scientific">Coniochaeta ligniaria NRRL 30616</name>
    <dbReference type="NCBI Taxonomy" id="1408157"/>
    <lineage>
        <taxon>Eukaryota</taxon>
        <taxon>Fungi</taxon>
        <taxon>Dikarya</taxon>
        <taxon>Ascomycota</taxon>
        <taxon>Pezizomycotina</taxon>
        <taxon>Sordariomycetes</taxon>
        <taxon>Sordariomycetidae</taxon>
        <taxon>Coniochaetales</taxon>
        <taxon>Coniochaetaceae</taxon>
        <taxon>Coniochaeta</taxon>
    </lineage>
</organism>
<gene>
    <name evidence="6" type="ORF">CONLIGDRAFT_609159</name>
</gene>
<dbReference type="InParanoid" id="A0A1J7J8K8"/>
<comment type="similarity">
    <text evidence="2">Belongs to the major facilitator superfamily. Monocarboxylate porter (TC 2.A.1.13) family.</text>
</comment>
<keyword evidence="4" id="KW-0472">Membrane</keyword>
<feature type="region of interest" description="Disordered" evidence="3">
    <location>
        <begin position="202"/>
        <end position="234"/>
    </location>
</feature>
<feature type="transmembrane region" description="Helical" evidence="4">
    <location>
        <begin position="56"/>
        <end position="78"/>
    </location>
</feature>
<protein>
    <submittedName>
        <fullName evidence="6">Putative MFS monocarboxylate transporter</fullName>
    </submittedName>
</protein>
<feature type="transmembrane region" description="Helical" evidence="4">
    <location>
        <begin position="379"/>
        <end position="398"/>
    </location>
</feature>
<dbReference type="GO" id="GO:0022857">
    <property type="term" value="F:transmembrane transporter activity"/>
    <property type="evidence" value="ECO:0007669"/>
    <property type="project" value="InterPro"/>
</dbReference>
<feature type="transmembrane region" description="Helical" evidence="4">
    <location>
        <begin position="404"/>
        <end position="428"/>
    </location>
</feature>
<dbReference type="PANTHER" id="PTHR11360">
    <property type="entry name" value="MONOCARBOXYLATE TRANSPORTER"/>
    <property type="match status" value="1"/>
</dbReference>
<feature type="transmembrane region" description="Helical" evidence="4">
    <location>
        <begin position="251"/>
        <end position="274"/>
    </location>
</feature>
<feature type="transmembrane region" description="Helical" evidence="4">
    <location>
        <begin position="12"/>
        <end position="36"/>
    </location>
</feature>
<dbReference type="Pfam" id="PF07690">
    <property type="entry name" value="MFS_1"/>
    <property type="match status" value="1"/>
</dbReference>
<accession>A0A1J7J8K8</accession>
<evidence type="ECO:0000256" key="2">
    <source>
        <dbReference type="ARBA" id="ARBA00006727"/>
    </source>
</evidence>
<keyword evidence="4" id="KW-0812">Transmembrane</keyword>
<evidence type="ECO:0000313" key="7">
    <source>
        <dbReference type="Proteomes" id="UP000182658"/>
    </source>
</evidence>